<evidence type="ECO:0000256" key="3">
    <source>
        <dbReference type="ARBA" id="ARBA00022612"/>
    </source>
</evidence>
<keyword evidence="3" id="KW-1188">Viral release from host cell</keyword>
<dbReference type="GO" id="GO:0046718">
    <property type="term" value="P:symbiont entry into host cell"/>
    <property type="evidence" value="ECO:0007669"/>
    <property type="project" value="UniProtKB-KW"/>
</dbReference>
<evidence type="ECO:0000256" key="1">
    <source>
        <dbReference type="ARBA" id="ARBA00004328"/>
    </source>
</evidence>
<keyword evidence="5" id="KW-0231">Viral genome packaging</keyword>
<feature type="non-terminal residue" evidence="7">
    <location>
        <position position="194"/>
    </location>
</feature>
<keyword evidence="6" id="KW-1160">Virus entry into host cell</keyword>
<protein>
    <submittedName>
        <fullName evidence="7">Uncharacterized protein</fullName>
    </submittedName>
</protein>
<dbReference type="GO" id="GO:0044423">
    <property type="term" value="C:virion component"/>
    <property type="evidence" value="ECO:0007669"/>
    <property type="project" value="UniProtKB-KW"/>
</dbReference>
<keyword evidence="2" id="KW-1162">Viral penetration into host cytoplasm</keyword>
<dbReference type="AlphaFoldDB" id="A0A0F8ZXA3"/>
<organism evidence="7">
    <name type="scientific">marine sediment metagenome</name>
    <dbReference type="NCBI Taxonomy" id="412755"/>
    <lineage>
        <taxon>unclassified sequences</taxon>
        <taxon>metagenomes</taxon>
        <taxon>ecological metagenomes</taxon>
    </lineage>
</organism>
<sequence>MSHTDDLIDIGNKLHGDRGALLSLWQSIANNFYPERADFTYRRNLGSEFASNLFSGYPLIARRELGNAFSTMLRPKDKVWAHMTVEDPDKLSHAGRVWLEEKTKIQRRVMYDRQSQFVRATKEGDQDFATFGQCVIQRETDWERPGLTYRSHHLRDTAWTEGNDGQVNQIHRNWNPTVQDLCDKFSKRSGCSVH</sequence>
<comment type="caution">
    <text evidence="7">The sequence shown here is derived from an EMBL/GenBank/DDBJ whole genome shotgun (WGS) entry which is preliminary data.</text>
</comment>
<dbReference type="Pfam" id="PF12236">
    <property type="entry name" value="Head-tail_con"/>
    <property type="match status" value="1"/>
</dbReference>
<dbReference type="EMBL" id="LAZR01060960">
    <property type="protein sequence ID" value="KKK64576.1"/>
    <property type="molecule type" value="Genomic_DNA"/>
</dbReference>
<evidence type="ECO:0000256" key="2">
    <source>
        <dbReference type="ARBA" id="ARBA00022595"/>
    </source>
</evidence>
<keyword evidence="4" id="KW-0946">Virion</keyword>
<evidence type="ECO:0000256" key="4">
    <source>
        <dbReference type="ARBA" id="ARBA00022844"/>
    </source>
</evidence>
<reference evidence="7" key="1">
    <citation type="journal article" date="2015" name="Nature">
        <title>Complex archaea that bridge the gap between prokaryotes and eukaryotes.</title>
        <authorList>
            <person name="Spang A."/>
            <person name="Saw J.H."/>
            <person name="Jorgensen S.L."/>
            <person name="Zaremba-Niedzwiedzka K."/>
            <person name="Martijn J."/>
            <person name="Lind A.E."/>
            <person name="van Eijk R."/>
            <person name="Schleper C."/>
            <person name="Guy L."/>
            <person name="Ettema T.J."/>
        </authorList>
    </citation>
    <scope>NUCLEOTIDE SEQUENCE</scope>
</reference>
<accession>A0A0F8ZXA3</accession>
<evidence type="ECO:0000256" key="6">
    <source>
        <dbReference type="ARBA" id="ARBA00023296"/>
    </source>
</evidence>
<dbReference type="InterPro" id="IPR020991">
    <property type="entry name" value="Connector_podovirus"/>
</dbReference>
<name>A0A0F8ZXA3_9ZZZZ</name>
<gene>
    <name evidence="7" type="ORF">LCGC14_2982780</name>
</gene>
<proteinExistence type="predicted"/>
<evidence type="ECO:0000313" key="7">
    <source>
        <dbReference type="EMBL" id="KKK64576.1"/>
    </source>
</evidence>
<comment type="subcellular location">
    <subcellularLocation>
        <location evidence="1">Virion</location>
    </subcellularLocation>
</comment>
<evidence type="ECO:0000256" key="5">
    <source>
        <dbReference type="ARBA" id="ARBA00023219"/>
    </source>
</evidence>